<keyword evidence="1" id="KW-0472">Membrane</keyword>
<dbReference type="EMBL" id="HE616743">
    <property type="protein sequence ID" value="CCE90821.1"/>
    <property type="molecule type" value="Genomic_DNA"/>
</dbReference>
<keyword evidence="3" id="KW-1185">Reference proteome</keyword>
<dbReference type="InParanoid" id="G8ZQC7"/>
<proteinExistence type="predicted"/>
<dbReference type="HOGENOM" id="CLU_2544210_0_0_1"/>
<dbReference type="GeneID" id="11505216"/>
<evidence type="ECO:0000313" key="2">
    <source>
        <dbReference type="EMBL" id="CCE90821.1"/>
    </source>
</evidence>
<dbReference type="KEGG" id="tdl:TDEL_0B06920"/>
<reference evidence="2 3" key="1">
    <citation type="journal article" date="2011" name="Proc. Natl. Acad. Sci. U.S.A.">
        <title>Evolutionary erosion of yeast sex chromosomes by mating-type switching accidents.</title>
        <authorList>
            <person name="Gordon J.L."/>
            <person name="Armisen D."/>
            <person name="Proux-Wera E."/>
            <person name="Oheigeartaigh S.S."/>
            <person name="Byrne K.P."/>
            <person name="Wolfe K.H."/>
        </authorList>
    </citation>
    <scope>NUCLEOTIDE SEQUENCE [LARGE SCALE GENOMIC DNA]</scope>
    <source>
        <strain evidence="3">ATCC 10662 / CBS 1146 / NBRC 0425 / NCYC 2629 / NRRL Y-866</strain>
    </source>
</reference>
<accession>G8ZQC7</accession>
<dbReference type="STRING" id="1076872.G8ZQC7"/>
<protein>
    <submittedName>
        <fullName evidence="2">Uncharacterized protein</fullName>
    </submittedName>
</protein>
<evidence type="ECO:0000313" key="3">
    <source>
        <dbReference type="Proteomes" id="UP000005627"/>
    </source>
</evidence>
<dbReference type="RefSeq" id="XP_003680032.1">
    <property type="nucleotide sequence ID" value="XM_003679984.1"/>
</dbReference>
<organism evidence="2 3">
    <name type="scientific">Torulaspora delbrueckii</name>
    <name type="common">Yeast</name>
    <name type="synonym">Candida colliculosa</name>
    <dbReference type="NCBI Taxonomy" id="4950"/>
    <lineage>
        <taxon>Eukaryota</taxon>
        <taxon>Fungi</taxon>
        <taxon>Dikarya</taxon>
        <taxon>Ascomycota</taxon>
        <taxon>Saccharomycotina</taxon>
        <taxon>Saccharomycetes</taxon>
        <taxon>Saccharomycetales</taxon>
        <taxon>Saccharomycetaceae</taxon>
        <taxon>Torulaspora</taxon>
    </lineage>
</organism>
<sequence length="83" mass="9438">MQGGIRRKKDLLPRYNGGRRPSMLTTPMKKILVYAVVLLTLFIMFKFAYSDVNREISYELDHGKPVIESAAAVVDKLDVHTLT</sequence>
<dbReference type="eggNOG" id="ENOG502S65V">
    <property type="taxonomic scope" value="Eukaryota"/>
</dbReference>
<name>G8ZQC7_TORDE</name>
<dbReference type="AlphaFoldDB" id="G8ZQC7"/>
<dbReference type="Proteomes" id="UP000005627">
    <property type="component" value="Chromosome 2"/>
</dbReference>
<dbReference type="OrthoDB" id="4069445at2759"/>
<evidence type="ECO:0000256" key="1">
    <source>
        <dbReference type="SAM" id="Phobius"/>
    </source>
</evidence>
<feature type="transmembrane region" description="Helical" evidence="1">
    <location>
        <begin position="31"/>
        <end position="49"/>
    </location>
</feature>
<keyword evidence="1" id="KW-0812">Transmembrane</keyword>
<keyword evidence="1" id="KW-1133">Transmembrane helix</keyword>
<gene>
    <name evidence="2" type="primary">TDEL0B06920</name>
    <name evidence="2" type="ORF">TDEL_0B06920</name>
</gene>